<evidence type="ECO:0000313" key="2">
    <source>
        <dbReference type="EMBL" id="CAB4715473.1"/>
    </source>
</evidence>
<evidence type="ECO:0000256" key="1">
    <source>
        <dbReference type="SAM" id="Phobius"/>
    </source>
</evidence>
<evidence type="ECO:0000313" key="4">
    <source>
        <dbReference type="EMBL" id="CAB4967972.1"/>
    </source>
</evidence>
<reference evidence="5" key="1">
    <citation type="submission" date="2020-05" db="EMBL/GenBank/DDBJ databases">
        <authorList>
            <person name="Chiriac C."/>
            <person name="Salcher M."/>
            <person name="Ghai R."/>
            <person name="Kavagutti S V."/>
        </authorList>
    </citation>
    <scope>NUCLEOTIDE SEQUENCE</scope>
</reference>
<accession>A0A6J7Q3N5</accession>
<keyword evidence="1" id="KW-1133">Transmembrane helix</keyword>
<keyword evidence="1" id="KW-0812">Transmembrane</keyword>
<sequence>MDGDSFEHELPPRSAQPIWVHFVIDSAIAFVATALVLWFFGTPFWAMVLIALVLGSIATPLTRRWEYRQLLARNSSSD</sequence>
<keyword evidence="1" id="KW-0472">Membrane</keyword>
<proteinExistence type="predicted"/>
<organism evidence="5">
    <name type="scientific">freshwater metagenome</name>
    <dbReference type="NCBI Taxonomy" id="449393"/>
    <lineage>
        <taxon>unclassified sequences</taxon>
        <taxon>metagenomes</taxon>
        <taxon>ecological metagenomes</taxon>
    </lineage>
</organism>
<dbReference type="EMBL" id="CAFBPQ010000001">
    <property type="protein sequence ID" value="CAB5012350.1"/>
    <property type="molecule type" value="Genomic_DNA"/>
</dbReference>
<feature type="transmembrane region" description="Helical" evidence="1">
    <location>
        <begin position="44"/>
        <end position="61"/>
    </location>
</feature>
<dbReference type="EMBL" id="CAFBMM010000001">
    <property type="protein sequence ID" value="CAB4893165.1"/>
    <property type="molecule type" value="Genomic_DNA"/>
</dbReference>
<evidence type="ECO:0000313" key="3">
    <source>
        <dbReference type="EMBL" id="CAB4893165.1"/>
    </source>
</evidence>
<protein>
    <submittedName>
        <fullName evidence="5">Unannotated protein</fullName>
    </submittedName>
</protein>
<dbReference type="AlphaFoldDB" id="A0A6J7Q3N5"/>
<dbReference type="EMBL" id="CAFBOF010000001">
    <property type="protein sequence ID" value="CAB4967972.1"/>
    <property type="molecule type" value="Genomic_DNA"/>
</dbReference>
<gene>
    <name evidence="2" type="ORF">UFOPK2683_00246</name>
    <name evidence="3" type="ORF">UFOPK3605_00029</name>
    <name evidence="4" type="ORF">UFOPK3897_00033</name>
    <name evidence="5" type="ORF">UFOPK4121_00126</name>
</gene>
<evidence type="ECO:0000313" key="5">
    <source>
        <dbReference type="EMBL" id="CAB5012350.1"/>
    </source>
</evidence>
<name>A0A6J7Q3N5_9ZZZZ</name>
<dbReference type="EMBL" id="CAEZYK010000008">
    <property type="protein sequence ID" value="CAB4715473.1"/>
    <property type="molecule type" value="Genomic_DNA"/>
</dbReference>